<proteinExistence type="predicted"/>
<keyword evidence="1" id="KW-0472">Membrane</keyword>
<protein>
    <submittedName>
        <fullName evidence="2">Uncharacterized protein</fullName>
    </submittedName>
</protein>
<dbReference type="InParanoid" id="A5H2R5"/>
<dbReference type="EMBL" id="DS236870">
    <property type="protein sequence ID" value="EDK47600.1"/>
    <property type="molecule type" value="Genomic_DNA"/>
</dbReference>
<dbReference type="AlphaFoldDB" id="A5H2R5"/>
<name>A5H2R5_LODEL</name>
<organism evidence="2 3">
    <name type="scientific">Lodderomyces elongisporus (strain ATCC 11503 / CBS 2605 / JCM 1781 / NBRC 1676 / NRRL YB-4239)</name>
    <name type="common">Yeast</name>
    <name type="synonym">Saccharomyces elongisporus</name>
    <dbReference type="NCBI Taxonomy" id="379508"/>
    <lineage>
        <taxon>Eukaryota</taxon>
        <taxon>Fungi</taxon>
        <taxon>Dikarya</taxon>
        <taxon>Ascomycota</taxon>
        <taxon>Saccharomycotina</taxon>
        <taxon>Pichiomycetes</taxon>
        <taxon>Debaryomycetaceae</taxon>
        <taxon>Candida/Lodderomyces clade</taxon>
        <taxon>Lodderomyces</taxon>
    </lineage>
</organism>
<accession>A5H2R5</accession>
<keyword evidence="1" id="KW-1133">Transmembrane helix</keyword>
<dbReference type="Proteomes" id="UP000001996">
    <property type="component" value="Unassembled WGS sequence"/>
</dbReference>
<sequence>MKKSWEVVVKASQKQEEFLHSKSVVENEQTRHHLNVEKVDAAVGAMVAVYGDDRLGCGEAGIVADLNLLINCLYIVNLAFELLIILQMIRLHSFVASHYTLRKLVQNPCLLKKCPTNCQTHCCHFHCCYLYSAAVVVVVAAADVVVEVVVMVSWMMLLLCYSVRMSFCCKSTQFALSVISRNVFWKSPFSYFFIGNSDQVNCCFYFNF</sequence>
<gene>
    <name evidence="2" type="ORF">LELG_05780</name>
</gene>
<dbReference type="HOGENOM" id="CLU_1321111_0_0_1"/>
<reference evidence="2 3" key="1">
    <citation type="journal article" date="2009" name="Nature">
        <title>Evolution of pathogenicity and sexual reproduction in eight Candida genomes.</title>
        <authorList>
            <person name="Butler G."/>
            <person name="Rasmussen M.D."/>
            <person name="Lin M.F."/>
            <person name="Santos M.A."/>
            <person name="Sakthikumar S."/>
            <person name="Munro C.A."/>
            <person name="Rheinbay E."/>
            <person name="Grabherr M."/>
            <person name="Forche A."/>
            <person name="Reedy J.L."/>
            <person name="Agrafioti I."/>
            <person name="Arnaud M.B."/>
            <person name="Bates S."/>
            <person name="Brown A.J."/>
            <person name="Brunke S."/>
            <person name="Costanzo M.C."/>
            <person name="Fitzpatrick D.A."/>
            <person name="de Groot P.W."/>
            <person name="Harris D."/>
            <person name="Hoyer L.L."/>
            <person name="Hube B."/>
            <person name="Klis F.M."/>
            <person name="Kodira C."/>
            <person name="Lennard N."/>
            <person name="Logue M.E."/>
            <person name="Martin R."/>
            <person name="Neiman A.M."/>
            <person name="Nikolaou E."/>
            <person name="Quail M.A."/>
            <person name="Quinn J."/>
            <person name="Santos M.C."/>
            <person name="Schmitzberger F.F."/>
            <person name="Sherlock G."/>
            <person name="Shah P."/>
            <person name="Silverstein K.A."/>
            <person name="Skrzypek M.S."/>
            <person name="Soll D."/>
            <person name="Staggs R."/>
            <person name="Stansfield I."/>
            <person name="Stumpf M.P."/>
            <person name="Sudbery P.E."/>
            <person name="Srikantha T."/>
            <person name="Zeng Q."/>
            <person name="Berman J."/>
            <person name="Berriman M."/>
            <person name="Heitman J."/>
            <person name="Gow N.A."/>
            <person name="Lorenz M.C."/>
            <person name="Birren B.W."/>
            <person name="Kellis M."/>
            <person name="Cuomo C.A."/>
        </authorList>
    </citation>
    <scope>NUCLEOTIDE SEQUENCE [LARGE SCALE GENOMIC DNA]</scope>
    <source>
        <strain evidence="3">ATCC 11503 / BCRC 21390 / CBS 2605 / JCM 1781 / NBRC 1676 / NRRL YB-4239</strain>
    </source>
</reference>
<evidence type="ECO:0000256" key="1">
    <source>
        <dbReference type="SAM" id="Phobius"/>
    </source>
</evidence>
<evidence type="ECO:0000313" key="3">
    <source>
        <dbReference type="Proteomes" id="UP000001996"/>
    </source>
</evidence>
<evidence type="ECO:0000313" key="2">
    <source>
        <dbReference type="EMBL" id="EDK47600.1"/>
    </source>
</evidence>
<feature type="transmembrane region" description="Helical" evidence="1">
    <location>
        <begin position="129"/>
        <end position="161"/>
    </location>
</feature>
<keyword evidence="1" id="KW-0812">Transmembrane</keyword>
<dbReference type="VEuPathDB" id="FungiDB:LELG_05780"/>
<keyword evidence="3" id="KW-1185">Reference proteome</keyword>